<dbReference type="PROSITE" id="PS00022">
    <property type="entry name" value="EGF_1"/>
    <property type="match status" value="1"/>
</dbReference>
<dbReference type="GO" id="GO:0016020">
    <property type="term" value="C:membrane"/>
    <property type="evidence" value="ECO:0007669"/>
    <property type="project" value="UniProtKB-SubCell"/>
</dbReference>
<dbReference type="FunFam" id="2.10.25.10:FF:000164">
    <property type="entry name" value="Attractin like 1"/>
    <property type="match status" value="1"/>
</dbReference>
<evidence type="ECO:0000256" key="3">
    <source>
        <dbReference type="ARBA" id="ARBA00022536"/>
    </source>
</evidence>
<dbReference type="FunFam" id="2.120.10.80:FF:000022">
    <property type="entry name" value="Attractin like 1"/>
    <property type="match status" value="1"/>
</dbReference>
<dbReference type="SMART" id="SM00180">
    <property type="entry name" value="EGF_Lam"/>
    <property type="match status" value="1"/>
</dbReference>
<keyword evidence="10 13" id="KW-1015">Disulfide bond</keyword>
<evidence type="ECO:0000259" key="20">
    <source>
        <dbReference type="PROSITE" id="PS50041"/>
    </source>
</evidence>
<sequence length="1290" mass="142976">MGGDCRGMHLCTWTRYPNMRLQDIKIYLGAFLMLYLVFYTEATVSKSCDKNCFSGKCINGTCVCDQGWVGAQCQHCQGRFKLTEPSGSLTDGPINYKYKTKCTWLIEGYPNAVLRLRFNHFATECSWDHVYVYDGDSIYAPLVAVFSGLVVPETRGNETVPEVVATSGYALLHFFSDAAYNLTGFHISYSVNSCPNNCSSHGKCSTGNSIASRVYCECEKYWKGEACDIPYCRNNCGSPDQGYCDLTGEKSCVCNDSWQGPDCALSVPSTESYWVMSNVKPFSQSLGRASHRAVVHGKLMWVIGGYSFNYSSFHMVLNYNLESSTWDVVPINSGPLQRYGHSLALYQDDIYMYGGKLEAGSGNVTDELWVFNIPSRTWSLKNPSSLVQGQPYAVEGHSAHLAELTNGDVVMVVLFGYSPVYSYISKVQEYNIRTNSWQVPETNGAIVQGGYGHSSVYDSSSRCVYVHGGYKALPANKYGLVDELYRYEVQTQTWMILRESGLARYLHTAVLSSGTLLVFGGNTHNDTSLSNGAKCFSADFLAYDMACDEWKVLPRPDLHRDVNRFGHTSVVSNGSMYVFGGFSGVLLNDVLVYTPPSCKAFSEEQRCANAGPGIRCVWLRDHCVPWDTSHANGSLAVPFCPPRTSTSERCYRFSDCVSCTANTNGCQWCEDKKCISASNNCTVVSLPTGGGSETAQSQLNTALSTAQLCGEGWHHVGEACLRINSSRESYDNAQHYCKNLDGNIASLTTPKQVDFILDELQKYQLQEKKIAPWVGLRKINISYWGWEDMSPFTNSSLQWLTGEPSDSGFCAYLERAEVAGLKANPLSPNQSARPCKTPCSLRTTCANCTSQAMECMWCSSTQRCVDSNAYVISFPYGQCLEWQTGDCASQNCSGLRTCGQCLDQAECGWCGDPTNTGKGQCMEGSYRGPMKSPSRQPRDRERDRDMVLELGLCPRDKGFDWAYIHCPACQCNGHSTCVNGSACEQCRNLTTGPQCQTCMPGYHGDPTNGGKCQACKCNGHANLCQVSTGKCYCQTKGIKGDQYNLLIDYQFTFSLLQEDDHHYTAINFMATPEQVSHILPLTSYTMTHLSPPAGTISGEEVPIVSKTNIQEHRDSFSCEKFNFRVNSNITFYVYVSNFSWPIKIQIAFSQHNSIMDLVQFFVTFFSCFLSLLLVAAVVWKVKQTCWASRRREQLMRERQQMASRPFASIAVALDVGGVPKPIAVEPCWGSRAGVLTVLMCLPRVPSGIPPPGQSGKHPSPFTVWPLDQPFSQLYHMLPGPLFPSTIPHIH</sequence>
<dbReference type="CDD" id="cd00055">
    <property type="entry name" value="EGF_Lam"/>
    <property type="match status" value="1"/>
</dbReference>
<keyword evidence="6" id="KW-0430">Lectin</keyword>
<evidence type="ECO:0000313" key="22">
    <source>
        <dbReference type="Proteomes" id="UP000472277"/>
    </source>
</evidence>
<keyword evidence="3 13" id="KW-0245">EGF-like domain</keyword>
<feature type="disulfide bond" evidence="14">
    <location>
        <begin position="986"/>
        <end position="995"/>
    </location>
</feature>
<feature type="disulfide bond" evidence="14">
    <location>
        <begin position="998"/>
        <end position="1012"/>
    </location>
</feature>
<dbReference type="Proteomes" id="UP000472277">
    <property type="component" value="Chromosome 5"/>
</dbReference>
<dbReference type="InterPro" id="IPR000742">
    <property type="entry name" value="EGF"/>
</dbReference>
<keyword evidence="12 14" id="KW-0424">Laminin EGF-like domain</keyword>
<dbReference type="SMART" id="SM00181">
    <property type="entry name" value="EGF"/>
    <property type="match status" value="3"/>
</dbReference>
<dbReference type="FunFam" id="2.60.120.290:FF:000008">
    <property type="entry name" value="Attractin like 1"/>
    <property type="match status" value="1"/>
</dbReference>
<dbReference type="InterPro" id="IPR016186">
    <property type="entry name" value="C-type_lectin-like/link_sf"/>
</dbReference>
<keyword evidence="22" id="KW-1185">Reference proteome</keyword>
<dbReference type="InterPro" id="IPR011043">
    <property type="entry name" value="Gal_Oxase/kelch_b-propeller"/>
</dbReference>
<dbReference type="InterPro" id="IPR056737">
    <property type="entry name" value="Beta-prop_ATRN-MKLN-like"/>
</dbReference>
<keyword evidence="8 16" id="KW-1133">Transmembrane helix</keyword>
<feature type="transmembrane region" description="Helical" evidence="16">
    <location>
        <begin position="1157"/>
        <end position="1181"/>
    </location>
</feature>
<dbReference type="PROSITE" id="PS01180">
    <property type="entry name" value="CUB"/>
    <property type="match status" value="1"/>
</dbReference>
<dbReference type="GO" id="GO:0005794">
    <property type="term" value="C:Golgi apparatus"/>
    <property type="evidence" value="ECO:0007669"/>
    <property type="project" value="TreeGrafter"/>
</dbReference>
<dbReference type="GeneTree" id="ENSGT00940000155790"/>
<evidence type="ECO:0000256" key="16">
    <source>
        <dbReference type="SAM" id="Phobius"/>
    </source>
</evidence>
<keyword evidence="9 16" id="KW-0472">Membrane</keyword>
<dbReference type="Pfam" id="PF00431">
    <property type="entry name" value="CUB"/>
    <property type="match status" value="1"/>
</dbReference>
<feature type="domain" description="C-type lectin" evidence="20">
    <location>
        <begin position="716"/>
        <end position="836"/>
    </location>
</feature>
<feature type="region of interest" description="Disordered" evidence="15">
    <location>
        <begin position="921"/>
        <end position="942"/>
    </location>
</feature>
<dbReference type="PROSITE" id="PS01248">
    <property type="entry name" value="EGF_LAM_1"/>
    <property type="match status" value="1"/>
</dbReference>
<dbReference type="SUPFAM" id="SSF49854">
    <property type="entry name" value="Spermadhesin, CUB domain"/>
    <property type="match status" value="1"/>
</dbReference>
<dbReference type="SMART" id="SM00423">
    <property type="entry name" value="PSI"/>
    <property type="match status" value="4"/>
</dbReference>
<dbReference type="PROSITE" id="PS50027">
    <property type="entry name" value="EGF_LAM_2"/>
    <property type="match status" value="1"/>
</dbReference>
<organism evidence="21 22">
    <name type="scientific">Salmo trutta</name>
    <name type="common">Brown trout</name>
    <dbReference type="NCBI Taxonomy" id="8032"/>
    <lineage>
        <taxon>Eukaryota</taxon>
        <taxon>Metazoa</taxon>
        <taxon>Chordata</taxon>
        <taxon>Craniata</taxon>
        <taxon>Vertebrata</taxon>
        <taxon>Euteleostomi</taxon>
        <taxon>Actinopterygii</taxon>
        <taxon>Neopterygii</taxon>
        <taxon>Teleostei</taxon>
        <taxon>Protacanthopterygii</taxon>
        <taxon>Salmoniformes</taxon>
        <taxon>Salmonidae</taxon>
        <taxon>Salmoninae</taxon>
        <taxon>Salmo</taxon>
    </lineage>
</organism>
<dbReference type="SMART" id="SM00042">
    <property type="entry name" value="CUB"/>
    <property type="match status" value="1"/>
</dbReference>
<feature type="domain" description="CUB" evidence="17">
    <location>
        <begin position="76"/>
        <end position="192"/>
    </location>
</feature>
<dbReference type="InterPro" id="IPR015915">
    <property type="entry name" value="Kelch-typ_b-propeller"/>
</dbReference>
<dbReference type="Pfam" id="PF24972">
    <property type="entry name" value="GBD_ATRN"/>
    <property type="match status" value="1"/>
</dbReference>
<evidence type="ECO:0000256" key="2">
    <source>
        <dbReference type="ARBA" id="ARBA00022441"/>
    </source>
</evidence>
<accession>A0A673ZE47</accession>
<dbReference type="InterPro" id="IPR056863">
    <property type="entry name" value="LMN_ATRN_NET-like_EGF"/>
</dbReference>
<dbReference type="Gene3D" id="2.10.25.10">
    <property type="entry name" value="Laminin"/>
    <property type="match status" value="2"/>
</dbReference>
<dbReference type="Gene3D" id="2.60.120.290">
    <property type="entry name" value="Spermadhesin, CUB domain"/>
    <property type="match status" value="1"/>
</dbReference>
<dbReference type="Gene3D" id="3.10.100.10">
    <property type="entry name" value="Mannose-Binding Protein A, subunit A"/>
    <property type="match status" value="1"/>
</dbReference>
<evidence type="ECO:0000256" key="13">
    <source>
        <dbReference type="PROSITE-ProRule" id="PRU00076"/>
    </source>
</evidence>
<dbReference type="InterPro" id="IPR035914">
    <property type="entry name" value="Sperma_CUB_dom_sf"/>
</dbReference>
<evidence type="ECO:0000256" key="9">
    <source>
        <dbReference type="ARBA" id="ARBA00023136"/>
    </source>
</evidence>
<evidence type="ECO:0000256" key="1">
    <source>
        <dbReference type="ARBA" id="ARBA00004167"/>
    </source>
</evidence>
<dbReference type="InterPro" id="IPR002049">
    <property type="entry name" value="LE_dom"/>
</dbReference>
<evidence type="ECO:0000259" key="18">
    <source>
        <dbReference type="PROSITE" id="PS50026"/>
    </source>
</evidence>
<dbReference type="CDD" id="cd00041">
    <property type="entry name" value="CUB"/>
    <property type="match status" value="1"/>
</dbReference>
<dbReference type="PANTHER" id="PTHR46376">
    <property type="entry name" value="LEUCINE-ZIPPER-LIKE TRANSCRIPTIONAL REGULATOR 1"/>
    <property type="match status" value="1"/>
</dbReference>
<protein>
    <submittedName>
        <fullName evidence="21">Attractin like 1</fullName>
    </submittedName>
</protein>
<feature type="domain" description="Laminin EGF-like" evidence="19">
    <location>
        <begin position="969"/>
        <end position="1014"/>
    </location>
</feature>
<dbReference type="PANTHER" id="PTHR46376:SF2">
    <property type="entry name" value="DISTRACTED, ISOFORM B"/>
    <property type="match status" value="1"/>
</dbReference>
<dbReference type="FunFam" id="2.10.25.10:FF:000079">
    <property type="entry name" value="Attractin like 1"/>
    <property type="match status" value="1"/>
</dbReference>
<dbReference type="InterPro" id="IPR001304">
    <property type="entry name" value="C-type_lectin-like"/>
</dbReference>
<dbReference type="PROSITE" id="PS50041">
    <property type="entry name" value="C_TYPE_LECTIN_2"/>
    <property type="match status" value="1"/>
</dbReference>
<dbReference type="InterPro" id="IPR000859">
    <property type="entry name" value="CUB_dom"/>
</dbReference>
<dbReference type="Pfam" id="PF01437">
    <property type="entry name" value="PSI"/>
    <property type="match status" value="1"/>
</dbReference>
<name>A0A673ZE47_SALTR</name>
<dbReference type="Gene3D" id="2.120.10.80">
    <property type="entry name" value="Kelch-type beta propeller"/>
    <property type="match status" value="2"/>
</dbReference>
<dbReference type="SUPFAM" id="SSF57196">
    <property type="entry name" value="EGF/Laminin"/>
    <property type="match status" value="1"/>
</dbReference>
<keyword evidence="2" id="KW-0880">Kelch repeat</keyword>
<evidence type="ECO:0000256" key="5">
    <source>
        <dbReference type="ARBA" id="ARBA00022729"/>
    </source>
</evidence>
<dbReference type="InterPro" id="IPR051568">
    <property type="entry name" value="LZTR1/Attractin"/>
</dbReference>
<dbReference type="InterPro" id="IPR016187">
    <property type="entry name" value="CTDL_fold"/>
</dbReference>
<reference evidence="21" key="2">
    <citation type="submission" date="2025-09" db="UniProtKB">
        <authorList>
            <consortium name="Ensembl"/>
        </authorList>
    </citation>
    <scope>IDENTIFICATION</scope>
</reference>
<feature type="domain" description="EGF-like" evidence="18">
    <location>
        <begin position="190"/>
        <end position="228"/>
    </location>
</feature>
<dbReference type="Ensembl" id="ENSSTUT00000047563.1">
    <property type="protein sequence ID" value="ENSSTUP00000045574.1"/>
    <property type="gene ID" value="ENSSTUG00000018881.1"/>
</dbReference>
<dbReference type="InterPro" id="IPR056732">
    <property type="entry name" value="GBD_ATRN"/>
</dbReference>
<dbReference type="Pfam" id="PF24981">
    <property type="entry name" value="Beta-prop_ATRN-LZTR1"/>
    <property type="match status" value="1"/>
</dbReference>
<keyword evidence="11" id="KW-0325">Glycoprotein</keyword>
<dbReference type="InterPro" id="IPR016201">
    <property type="entry name" value="PSI"/>
</dbReference>
<evidence type="ECO:0000256" key="15">
    <source>
        <dbReference type="SAM" id="MobiDB-lite"/>
    </source>
</evidence>
<evidence type="ECO:0000256" key="7">
    <source>
        <dbReference type="ARBA" id="ARBA00022737"/>
    </source>
</evidence>
<feature type="disulfide bond" evidence="13">
    <location>
        <begin position="194"/>
        <end position="204"/>
    </location>
</feature>
<evidence type="ECO:0000256" key="12">
    <source>
        <dbReference type="ARBA" id="ARBA00023292"/>
    </source>
</evidence>
<reference evidence="21" key="1">
    <citation type="submission" date="2025-08" db="UniProtKB">
        <authorList>
            <consortium name="Ensembl"/>
        </authorList>
    </citation>
    <scope>IDENTIFICATION</scope>
</reference>
<evidence type="ECO:0000256" key="4">
    <source>
        <dbReference type="ARBA" id="ARBA00022692"/>
    </source>
</evidence>
<dbReference type="Pfam" id="PF23106">
    <property type="entry name" value="EGF_Teneurin"/>
    <property type="match status" value="1"/>
</dbReference>
<evidence type="ECO:0000256" key="6">
    <source>
        <dbReference type="ARBA" id="ARBA00022734"/>
    </source>
</evidence>
<dbReference type="InterPro" id="IPR002165">
    <property type="entry name" value="Plexin_repeat"/>
</dbReference>
<evidence type="ECO:0000259" key="19">
    <source>
        <dbReference type="PROSITE" id="PS50027"/>
    </source>
</evidence>
<dbReference type="SUPFAM" id="SSF56436">
    <property type="entry name" value="C-type lectin-like"/>
    <property type="match status" value="1"/>
</dbReference>
<dbReference type="SMART" id="SM00034">
    <property type="entry name" value="CLECT"/>
    <property type="match status" value="1"/>
</dbReference>
<dbReference type="PROSITE" id="PS50026">
    <property type="entry name" value="EGF_3"/>
    <property type="match status" value="1"/>
</dbReference>
<keyword evidence="5" id="KW-0732">Signal</keyword>
<dbReference type="GO" id="GO:0030246">
    <property type="term" value="F:carbohydrate binding"/>
    <property type="evidence" value="ECO:0007669"/>
    <property type="project" value="UniProtKB-KW"/>
</dbReference>
<comment type="caution">
    <text evidence="13">Lacks conserved residue(s) required for the propagation of feature annotation.</text>
</comment>
<keyword evidence="7" id="KW-0677">Repeat</keyword>
<evidence type="ECO:0000256" key="8">
    <source>
        <dbReference type="ARBA" id="ARBA00022989"/>
    </source>
</evidence>
<proteinExistence type="predicted"/>
<evidence type="ECO:0000256" key="10">
    <source>
        <dbReference type="ARBA" id="ARBA00023157"/>
    </source>
</evidence>
<evidence type="ECO:0000259" key="17">
    <source>
        <dbReference type="PROSITE" id="PS01180"/>
    </source>
</evidence>
<dbReference type="SUPFAM" id="SSF50965">
    <property type="entry name" value="Galactose oxidase, central domain"/>
    <property type="match status" value="1"/>
</dbReference>
<feature type="disulfide bond" evidence="13">
    <location>
        <begin position="218"/>
        <end position="227"/>
    </location>
</feature>
<keyword evidence="4 16" id="KW-0812">Transmembrane</keyword>
<dbReference type="FunFam" id="2.120.10.80:FF:000072">
    <property type="entry name" value="Attractin"/>
    <property type="match status" value="1"/>
</dbReference>
<dbReference type="Pfam" id="PF24973">
    <property type="entry name" value="EGF_LMN_ATRN"/>
    <property type="match status" value="1"/>
</dbReference>
<comment type="subcellular location">
    <subcellularLocation>
        <location evidence="1">Membrane</location>
        <topology evidence="1">Single-pass membrane protein</topology>
    </subcellularLocation>
</comment>
<evidence type="ECO:0000256" key="11">
    <source>
        <dbReference type="ARBA" id="ARBA00023180"/>
    </source>
</evidence>
<gene>
    <name evidence="21" type="primary">ATRNL1</name>
    <name evidence="21" type="synonym">atrnl1</name>
</gene>
<evidence type="ECO:0000313" key="21">
    <source>
        <dbReference type="Ensembl" id="ENSSTUP00000045574.1"/>
    </source>
</evidence>
<evidence type="ECO:0000256" key="14">
    <source>
        <dbReference type="PROSITE-ProRule" id="PRU00460"/>
    </source>
</evidence>